<dbReference type="AlphaFoldDB" id="W7QU40"/>
<evidence type="ECO:0000313" key="1">
    <source>
        <dbReference type="EMBL" id="EWH11353.1"/>
    </source>
</evidence>
<reference evidence="1 2" key="1">
    <citation type="journal article" date="2014" name="Genome Announc.">
        <title>Draft Genome Sequence of the Agar-Degrading Bacterium Catenovulum sp. Strain DS-2, Isolated from Intestines of Haliotis diversicolor.</title>
        <authorList>
            <person name="Shan D."/>
            <person name="Li X."/>
            <person name="Gu Z."/>
            <person name="Wei G."/>
            <person name="Gao Z."/>
            <person name="Shao Z."/>
        </authorList>
    </citation>
    <scope>NUCLEOTIDE SEQUENCE [LARGE SCALE GENOMIC DNA]</scope>
    <source>
        <strain evidence="1 2">DS-2</strain>
    </source>
</reference>
<gene>
    <name evidence="1" type="ORF">DS2_04240</name>
</gene>
<accession>W7QU40</accession>
<proteinExistence type="predicted"/>
<comment type="caution">
    <text evidence="1">The sequence shown here is derived from an EMBL/GenBank/DDBJ whole genome shotgun (WGS) entry which is preliminary data.</text>
</comment>
<organism evidence="1 2">
    <name type="scientific">Catenovulum agarivorans DS-2</name>
    <dbReference type="NCBI Taxonomy" id="1328313"/>
    <lineage>
        <taxon>Bacteria</taxon>
        <taxon>Pseudomonadati</taxon>
        <taxon>Pseudomonadota</taxon>
        <taxon>Gammaproteobacteria</taxon>
        <taxon>Alteromonadales</taxon>
        <taxon>Alteromonadaceae</taxon>
        <taxon>Catenovulum</taxon>
    </lineage>
</organism>
<dbReference type="EMBL" id="ARZY01000005">
    <property type="protein sequence ID" value="EWH11353.1"/>
    <property type="molecule type" value="Genomic_DNA"/>
</dbReference>
<dbReference type="Proteomes" id="UP000019276">
    <property type="component" value="Unassembled WGS sequence"/>
</dbReference>
<dbReference type="STRING" id="1328313.DS2_04240"/>
<sequence length="66" mass="7541">MNKFGCKQLYLYRYDAQAYTFGNALGNSIVEGMSDKPTFIGKAKKTVDSNREHTFNYLTKICMVSM</sequence>
<keyword evidence="2" id="KW-1185">Reference proteome</keyword>
<protein>
    <submittedName>
        <fullName evidence="1">Uncharacterized protein</fullName>
    </submittedName>
</protein>
<name>W7QU40_9ALTE</name>
<evidence type="ECO:0000313" key="2">
    <source>
        <dbReference type="Proteomes" id="UP000019276"/>
    </source>
</evidence>